<dbReference type="InterPro" id="IPR047789">
    <property type="entry name" value="CU044_5270-like"/>
</dbReference>
<accession>A0A8J3T2J7</accession>
<proteinExistence type="predicted"/>
<dbReference type="AlphaFoldDB" id="A0A8J3T2J7"/>
<sequence length="374" mass="39736">MDTFRIIGDVMPDVPAPAQETVAAARAGMLRARRRFPLRTGIAVAAAATVAVIGTAVAVPRPGDGTAVTAAVPSPGEVLGEVADRLARREEPERVSWRVETELVDRSPFTGDVLAGDAFTVENRSIEVRWAGPYGATVTQATPIGAGPFTAADRAKWRKMGSPRICGTDSECGNDQYDRIPYGRTRYTPGPPADYDVFGLRLGMRELRGLPRDPKGLRTEIVSRWAPVLESAGGRGGEAPAPVPTFSQDDVVWQVGWELLAEVPATPETRAAVLRMLAATPGARLADGLRDAAGRAGLAITRASMAPGLETRILIDRDTGDPLASELVDTAAGPQDPPAGSAYSSRLVRRIGWTDEVPVLPEGCTAQRDDLCLR</sequence>
<dbReference type="NCBIfam" id="NF038083">
    <property type="entry name" value="CU044_5270_fam"/>
    <property type="match status" value="1"/>
</dbReference>
<evidence type="ECO:0000313" key="2">
    <source>
        <dbReference type="EMBL" id="GII02880.1"/>
    </source>
</evidence>
<reference evidence="2" key="1">
    <citation type="submission" date="2021-01" db="EMBL/GenBank/DDBJ databases">
        <title>Whole genome shotgun sequence of Planobispora takensis NBRC 109077.</title>
        <authorList>
            <person name="Komaki H."/>
            <person name="Tamura T."/>
        </authorList>
    </citation>
    <scope>NUCLEOTIDE SEQUENCE</scope>
    <source>
        <strain evidence="2">NBRC 109077</strain>
    </source>
</reference>
<organism evidence="2 3">
    <name type="scientific">Planobispora takensis</name>
    <dbReference type="NCBI Taxonomy" id="1367882"/>
    <lineage>
        <taxon>Bacteria</taxon>
        <taxon>Bacillati</taxon>
        <taxon>Actinomycetota</taxon>
        <taxon>Actinomycetes</taxon>
        <taxon>Streptosporangiales</taxon>
        <taxon>Streptosporangiaceae</taxon>
        <taxon>Planobispora</taxon>
    </lineage>
</organism>
<comment type="caution">
    <text evidence="2">The sequence shown here is derived from an EMBL/GenBank/DDBJ whole genome shotgun (WGS) entry which is preliminary data.</text>
</comment>
<evidence type="ECO:0000313" key="3">
    <source>
        <dbReference type="Proteomes" id="UP000634476"/>
    </source>
</evidence>
<protein>
    <recommendedName>
        <fullName evidence="4">CU044_5270 family protein</fullName>
    </recommendedName>
</protein>
<keyword evidence="1" id="KW-0472">Membrane</keyword>
<keyword evidence="1" id="KW-0812">Transmembrane</keyword>
<gene>
    <name evidence="2" type="ORF">Pta02_48880</name>
</gene>
<dbReference type="EMBL" id="BOOK01000035">
    <property type="protein sequence ID" value="GII02880.1"/>
    <property type="molecule type" value="Genomic_DNA"/>
</dbReference>
<keyword evidence="1" id="KW-1133">Transmembrane helix</keyword>
<dbReference type="Proteomes" id="UP000634476">
    <property type="component" value="Unassembled WGS sequence"/>
</dbReference>
<feature type="transmembrane region" description="Helical" evidence="1">
    <location>
        <begin position="36"/>
        <end position="59"/>
    </location>
</feature>
<name>A0A8J3T2J7_9ACTN</name>
<evidence type="ECO:0000256" key="1">
    <source>
        <dbReference type="SAM" id="Phobius"/>
    </source>
</evidence>
<evidence type="ECO:0008006" key="4">
    <source>
        <dbReference type="Google" id="ProtNLM"/>
    </source>
</evidence>
<keyword evidence="3" id="KW-1185">Reference proteome</keyword>
<dbReference type="RefSeq" id="WP_203877193.1">
    <property type="nucleotide sequence ID" value="NZ_BOOK01000035.1"/>
</dbReference>